<keyword evidence="3" id="KW-0804">Transcription</keyword>
<keyword evidence="2 4" id="KW-0238">DNA-binding</keyword>
<dbReference type="Proteomes" id="UP000013750">
    <property type="component" value="Unassembled WGS sequence"/>
</dbReference>
<gene>
    <name evidence="7" type="ORF">I592_03172</name>
    <name evidence="6" type="ORF">UKC_00276</name>
</gene>
<dbReference type="GO" id="GO:0003677">
    <property type="term" value="F:DNA binding"/>
    <property type="evidence" value="ECO:0007669"/>
    <property type="project" value="UniProtKB-UniRule"/>
</dbReference>
<reference evidence="6 8" key="1">
    <citation type="submission" date="2013-02" db="EMBL/GenBank/DDBJ databases">
        <title>The Genome Sequence of Enterococcus gilvus ATCC BAA-350.</title>
        <authorList>
            <consortium name="The Broad Institute Genome Sequencing Platform"/>
            <consortium name="The Broad Institute Genome Sequencing Center for Infectious Disease"/>
            <person name="Earl A.M."/>
            <person name="Gilmore M.S."/>
            <person name="Lebreton F."/>
            <person name="Walker B."/>
            <person name="Young S.K."/>
            <person name="Zeng Q."/>
            <person name="Gargeya S."/>
            <person name="Fitzgerald M."/>
            <person name="Haas B."/>
            <person name="Abouelleil A."/>
            <person name="Alvarado L."/>
            <person name="Arachchi H.M."/>
            <person name="Berlin A.M."/>
            <person name="Chapman S.B."/>
            <person name="Dewar J."/>
            <person name="Goldberg J."/>
            <person name="Griggs A."/>
            <person name="Gujja S."/>
            <person name="Hansen M."/>
            <person name="Howarth C."/>
            <person name="Imamovic A."/>
            <person name="Larimer J."/>
            <person name="McCowan C."/>
            <person name="Murphy C."/>
            <person name="Neiman D."/>
            <person name="Pearson M."/>
            <person name="Priest M."/>
            <person name="Roberts A."/>
            <person name="Saif S."/>
            <person name="Shea T."/>
            <person name="Sisk P."/>
            <person name="Sykes S."/>
            <person name="Wortman J."/>
            <person name="Nusbaum C."/>
            <person name="Birren B."/>
        </authorList>
    </citation>
    <scope>NUCLEOTIDE SEQUENCE [LARGE SCALE GENOMIC DNA]</scope>
    <source>
        <strain evidence="6 8">ATCC BAA-350</strain>
    </source>
</reference>
<dbReference type="SMART" id="SM00862">
    <property type="entry name" value="Trans_reg_C"/>
    <property type="match status" value="1"/>
</dbReference>
<dbReference type="HOGENOM" id="CLU_088180_0_0_9"/>
<evidence type="ECO:0000256" key="4">
    <source>
        <dbReference type="PROSITE-ProRule" id="PRU01091"/>
    </source>
</evidence>
<evidence type="ECO:0000313" key="9">
    <source>
        <dbReference type="Proteomes" id="UP000014160"/>
    </source>
</evidence>
<protein>
    <recommendedName>
        <fullName evidence="5">OmpR/PhoB-type domain-containing protein</fullName>
    </recommendedName>
</protein>
<evidence type="ECO:0000256" key="2">
    <source>
        <dbReference type="ARBA" id="ARBA00023125"/>
    </source>
</evidence>
<proteinExistence type="predicted"/>
<evidence type="ECO:0000313" key="6">
    <source>
        <dbReference type="EMBL" id="EOI58204.1"/>
    </source>
</evidence>
<accession>R2XTD5</accession>
<comment type="caution">
    <text evidence="6">The sequence shown here is derived from an EMBL/GenBank/DDBJ whole genome shotgun (WGS) entry which is preliminary data.</text>
</comment>
<dbReference type="AlphaFoldDB" id="R2XTD5"/>
<evidence type="ECO:0000256" key="1">
    <source>
        <dbReference type="ARBA" id="ARBA00023015"/>
    </source>
</evidence>
<dbReference type="eggNOG" id="COG0745">
    <property type="taxonomic scope" value="Bacteria"/>
</dbReference>
<dbReference type="EMBL" id="AJDQ01000003">
    <property type="protein sequence ID" value="EOI58204.1"/>
    <property type="molecule type" value="Genomic_DNA"/>
</dbReference>
<dbReference type="SUPFAM" id="SSF46894">
    <property type="entry name" value="C-terminal effector domain of the bipartite response regulators"/>
    <property type="match status" value="1"/>
</dbReference>
<dbReference type="InterPro" id="IPR036388">
    <property type="entry name" value="WH-like_DNA-bd_sf"/>
</dbReference>
<dbReference type="PROSITE" id="PS51755">
    <property type="entry name" value="OMPR_PHOB"/>
    <property type="match status" value="1"/>
</dbReference>
<dbReference type="Pfam" id="PF00486">
    <property type="entry name" value="Trans_reg_C"/>
    <property type="match status" value="1"/>
</dbReference>
<dbReference type="InterPro" id="IPR001867">
    <property type="entry name" value="OmpR/PhoB-type_DNA-bd"/>
</dbReference>
<evidence type="ECO:0000313" key="7">
    <source>
        <dbReference type="EMBL" id="EOW79034.1"/>
    </source>
</evidence>
<dbReference type="GO" id="GO:0000160">
    <property type="term" value="P:phosphorelay signal transduction system"/>
    <property type="evidence" value="ECO:0007669"/>
    <property type="project" value="InterPro"/>
</dbReference>
<dbReference type="PATRIC" id="fig|1158614.3.peg.268"/>
<feature type="DNA-binding region" description="OmpR/PhoB-type" evidence="4">
    <location>
        <begin position="122"/>
        <end position="226"/>
    </location>
</feature>
<evidence type="ECO:0000313" key="8">
    <source>
        <dbReference type="Proteomes" id="UP000013750"/>
    </source>
</evidence>
<dbReference type="Proteomes" id="UP000014160">
    <property type="component" value="Unassembled WGS sequence"/>
</dbReference>
<name>R2XTD5_9ENTE</name>
<sequence>MRGCIKIRVVIVTKNIMNELAMQQKLQKLNYEVLCSTSIFEMILKDDYSWSPEFYQVVILSETITNKELEEIVPKLKEKGRPVFRKYLDDLSTGEQKKLAFLAIDQWLSEDTAANDLRELVSNERTSAVASTPIEEEQKPVRKTLDYILTNFTKSEKTLFKLLYKSEDSFMTREDLCMQIWSVQPTDSRLAQVSVLVNSIRKKLLKKGFSPNTVETEWGKGYHLSKAFCASHKDT</sequence>
<keyword evidence="9" id="KW-1185">Reference proteome</keyword>
<dbReference type="InterPro" id="IPR016032">
    <property type="entry name" value="Sig_transdc_resp-reg_C-effctor"/>
</dbReference>
<dbReference type="EMBL" id="ASWH01000002">
    <property type="protein sequence ID" value="EOW79034.1"/>
    <property type="molecule type" value="Genomic_DNA"/>
</dbReference>
<evidence type="ECO:0000256" key="3">
    <source>
        <dbReference type="ARBA" id="ARBA00023163"/>
    </source>
</evidence>
<dbReference type="GO" id="GO:0006355">
    <property type="term" value="P:regulation of DNA-templated transcription"/>
    <property type="evidence" value="ECO:0007669"/>
    <property type="project" value="InterPro"/>
</dbReference>
<keyword evidence="1" id="KW-0805">Transcription regulation</keyword>
<evidence type="ECO:0000259" key="5">
    <source>
        <dbReference type="PROSITE" id="PS51755"/>
    </source>
</evidence>
<organism evidence="6 8">
    <name type="scientific">Enterococcus gilvus ATCC BAA-350</name>
    <dbReference type="NCBI Taxonomy" id="1158614"/>
    <lineage>
        <taxon>Bacteria</taxon>
        <taxon>Bacillati</taxon>
        <taxon>Bacillota</taxon>
        <taxon>Bacilli</taxon>
        <taxon>Lactobacillales</taxon>
        <taxon>Enterococcaceae</taxon>
        <taxon>Enterococcus</taxon>
    </lineage>
</organism>
<reference evidence="7 9" key="2">
    <citation type="submission" date="2013-03" db="EMBL/GenBank/DDBJ databases">
        <title>The Genome Sequence of Enterococcus gilvus ATCC BAA-350 (PacBio/Illumina hybrid assembly).</title>
        <authorList>
            <consortium name="The Broad Institute Genomics Platform"/>
            <consortium name="The Broad Institute Genome Sequencing Center for Infectious Disease"/>
            <person name="Earl A."/>
            <person name="Russ C."/>
            <person name="Gilmore M."/>
            <person name="Surin D."/>
            <person name="Walker B."/>
            <person name="Young S."/>
            <person name="Zeng Q."/>
            <person name="Gargeya S."/>
            <person name="Fitzgerald M."/>
            <person name="Haas B."/>
            <person name="Abouelleil A."/>
            <person name="Allen A.W."/>
            <person name="Alvarado L."/>
            <person name="Arachchi H.M."/>
            <person name="Berlin A.M."/>
            <person name="Chapman S.B."/>
            <person name="Gainer-Dewar J."/>
            <person name="Goldberg J."/>
            <person name="Griggs A."/>
            <person name="Gujja S."/>
            <person name="Hansen M."/>
            <person name="Howarth C."/>
            <person name="Imamovic A."/>
            <person name="Ireland A."/>
            <person name="Larimer J."/>
            <person name="McCowan C."/>
            <person name="Murphy C."/>
            <person name="Pearson M."/>
            <person name="Poon T.W."/>
            <person name="Priest M."/>
            <person name="Roberts A."/>
            <person name="Saif S."/>
            <person name="Shea T."/>
            <person name="Sisk P."/>
            <person name="Sykes S."/>
            <person name="Wortman J."/>
            <person name="Nusbaum C."/>
            <person name="Birren B."/>
        </authorList>
    </citation>
    <scope>NUCLEOTIDE SEQUENCE [LARGE SCALE GENOMIC DNA]</scope>
    <source>
        <strain evidence="7 9">ATCC BAA-350</strain>
    </source>
</reference>
<dbReference type="Gene3D" id="1.10.10.10">
    <property type="entry name" value="Winged helix-like DNA-binding domain superfamily/Winged helix DNA-binding domain"/>
    <property type="match status" value="1"/>
</dbReference>
<feature type="domain" description="OmpR/PhoB-type" evidence="5">
    <location>
        <begin position="122"/>
        <end position="226"/>
    </location>
</feature>